<evidence type="ECO:0000256" key="1">
    <source>
        <dbReference type="ARBA" id="ARBA00022729"/>
    </source>
</evidence>
<evidence type="ECO:0008006" key="6">
    <source>
        <dbReference type="Google" id="ProtNLM"/>
    </source>
</evidence>
<dbReference type="InterPro" id="IPR013517">
    <property type="entry name" value="FG-GAP"/>
</dbReference>
<dbReference type="Gene3D" id="2.130.10.130">
    <property type="entry name" value="Integrin alpha, N-terminal"/>
    <property type="match status" value="3"/>
</dbReference>
<dbReference type="InterPro" id="IPR028994">
    <property type="entry name" value="Integrin_alpha_N"/>
</dbReference>
<feature type="transmembrane region" description="Helical" evidence="3">
    <location>
        <begin position="1986"/>
        <end position="2007"/>
    </location>
</feature>
<dbReference type="PANTHER" id="PTHR44103:SF1">
    <property type="entry name" value="PROPROTEIN CONVERTASE P"/>
    <property type="match status" value="1"/>
</dbReference>
<keyword evidence="5" id="KW-1185">Reference proteome</keyword>
<dbReference type="SUPFAM" id="SSF69318">
    <property type="entry name" value="Integrin alpha N-terminal domain"/>
    <property type="match status" value="3"/>
</dbReference>
<feature type="region of interest" description="Disordered" evidence="2">
    <location>
        <begin position="2300"/>
        <end position="2325"/>
    </location>
</feature>
<dbReference type="Proteomes" id="UP000054408">
    <property type="component" value="Unassembled WGS sequence"/>
</dbReference>
<dbReference type="Pfam" id="PF13517">
    <property type="entry name" value="FG-GAP_3"/>
    <property type="match status" value="8"/>
</dbReference>
<dbReference type="InterPro" id="IPR011050">
    <property type="entry name" value="Pectin_lyase_fold/virulence"/>
</dbReference>
<feature type="compositionally biased region" description="Low complexity" evidence="2">
    <location>
        <begin position="2300"/>
        <end position="2312"/>
    </location>
</feature>
<proteinExistence type="predicted"/>
<feature type="transmembrane region" description="Helical" evidence="3">
    <location>
        <begin position="1878"/>
        <end position="1900"/>
    </location>
</feature>
<feature type="transmembrane region" description="Helical" evidence="3">
    <location>
        <begin position="1829"/>
        <end position="1857"/>
    </location>
</feature>
<evidence type="ECO:0000256" key="2">
    <source>
        <dbReference type="SAM" id="MobiDB-lite"/>
    </source>
</evidence>
<evidence type="ECO:0000313" key="4">
    <source>
        <dbReference type="EMBL" id="KNC49093.1"/>
    </source>
</evidence>
<gene>
    <name evidence="4" type="ORF">AMSG_05060</name>
</gene>
<feature type="transmembrane region" description="Helical" evidence="3">
    <location>
        <begin position="2088"/>
        <end position="2108"/>
    </location>
</feature>
<dbReference type="GeneID" id="25564552"/>
<reference evidence="4 5" key="1">
    <citation type="submission" date="2010-05" db="EMBL/GenBank/DDBJ databases">
        <title>The Genome Sequence of Thecamonas trahens ATCC 50062.</title>
        <authorList>
            <consortium name="The Broad Institute Genome Sequencing Platform"/>
            <person name="Russ C."/>
            <person name="Cuomo C."/>
            <person name="Shea T."/>
            <person name="Young S.K."/>
            <person name="Zeng Q."/>
            <person name="Koehrsen M."/>
            <person name="Haas B."/>
            <person name="Borodovsky M."/>
            <person name="Guigo R."/>
            <person name="Alvarado L."/>
            <person name="Berlin A."/>
            <person name="Bochicchio J."/>
            <person name="Borenstein D."/>
            <person name="Chapman S."/>
            <person name="Chen Z."/>
            <person name="Freedman E."/>
            <person name="Gellesch M."/>
            <person name="Goldberg J."/>
            <person name="Griggs A."/>
            <person name="Gujja S."/>
            <person name="Heilman E."/>
            <person name="Heiman D."/>
            <person name="Hepburn T."/>
            <person name="Howarth C."/>
            <person name="Jen D."/>
            <person name="Larson L."/>
            <person name="Mehta T."/>
            <person name="Park D."/>
            <person name="Pearson M."/>
            <person name="Roberts A."/>
            <person name="Saif S."/>
            <person name="Shenoy N."/>
            <person name="Sisk P."/>
            <person name="Stolte C."/>
            <person name="Sykes S."/>
            <person name="Thomson T."/>
            <person name="Walk T."/>
            <person name="White J."/>
            <person name="Yandava C."/>
            <person name="Burger G."/>
            <person name="Gray M.W."/>
            <person name="Holland P.W.H."/>
            <person name="King N."/>
            <person name="Lang F.B.F."/>
            <person name="Roger A.J."/>
            <person name="Ruiz-Trillo I."/>
            <person name="Lander E."/>
            <person name="Nusbaum C."/>
        </authorList>
    </citation>
    <scope>NUCLEOTIDE SEQUENCE [LARGE SCALE GENOMIC DNA]</scope>
    <source>
        <strain evidence="4 5">ATCC 50062</strain>
    </source>
</reference>
<protein>
    <recommendedName>
        <fullName evidence="6">Fibronectin type III domain-containing protein</fullName>
    </recommendedName>
</protein>
<accession>A0A0L0DCR0</accession>
<feature type="transmembrane region" description="Helical" evidence="3">
    <location>
        <begin position="2035"/>
        <end position="2059"/>
    </location>
</feature>
<dbReference type="OrthoDB" id="18487at2759"/>
<dbReference type="SUPFAM" id="SSF51126">
    <property type="entry name" value="Pectin lyase-like"/>
    <property type="match status" value="1"/>
</dbReference>
<dbReference type="PANTHER" id="PTHR44103">
    <property type="entry name" value="PROPROTEIN CONVERTASE P"/>
    <property type="match status" value="1"/>
</dbReference>
<name>A0A0L0DCR0_THETB</name>
<feature type="transmembrane region" description="Helical" evidence="3">
    <location>
        <begin position="1941"/>
        <end position="1965"/>
    </location>
</feature>
<dbReference type="RefSeq" id="XP_013758122.1">
    <property type="nucleotide sequence ID" value="XM_013902668.1"/>
</dbReference>
<feature type="transmembrane region" description="Helical" evidence="3">
    <location>
        <begin position="50"/>
        <end position="69"/>
    </location>
</feature>
<evidence type="ECO:0000256" key="3">
    <source>
        <dbReference type="SAM" id="Phobius"/>
    </source>
</evidence>
<keyword evidence="1" id="KW-0732">Signal</keyword>
<keyword evidence="3" id="KW-0812">Transmembrane</keyword>
<organism evidence="4 5">
    <name type="scientific">Thecamonas trahens ATCC 50062</name>
    <dbReference type="NCBI Taxonomy" id="461836"/>
    <lineage>
        <taxon>Eukaryota</taxon>
        <taxon>Apusozoa</taxon>
        <taxon>Apusomonadida</taxon>
        <taxon>Apusomonadidae</taxon>
        <taxon>Thecamonas</taxon>
    </lineage>
</organism>
<feature type="transmembrane region" description="Helical" evidence="3">
    <location>
        <begin position="2114"/>
        <end position="2134"/>
    </location>
</feature>
<evidence type="ECO:0000313" key="5">
    <source>
        <dbReference type="Proteomes" id="UP000054408"/>
    </source>
</evidence>
<keyword evidence="3" id="KW-0472">Membrane</keyword>
<sequence length="2325" mass="240418">MRSVQRSMHDLGHTHAAVDDLGRPPCGLSAAANSGSAQTTWCLFSRKSRAVSSIFAVFALFALVLFTPVRGNSAPDLPQCRSEITAPRHVAVSGSASGTAQAARVAIFADVDGDGLNELVVPGAHLGWRKYNATLNEYLAINTIYTPEKGLVSDIRGLAATDVDGDSDLDLVATMFAADAILWFENLDGAGSFGPPQRVAMADINGPKGVATGDMDGDGDVDVVVALNLDHEIAWFANIDGAGMFSGKRVLPSLTQGVEVVALADVDGDTYIDVVFASYSDDKVGWFRNTDGAGAFASHTVVVASDGAAAVVAADVDNDGNIDIVYGGYWDNTVAWVRNTGGGTFGGPQVVTAAASGLAAIAVVDVSGDAKLDIVVASESDDTLAWFENTNGLGSFGSEQVVSSGPTTNGIVGLGVGDGDGDGDIDLVAVSRYASNIVSWFANNGSGEFVGANVDHYVNNPFGTLPVDLDGDGDYDVVSASSGLISWYPNVDGRGQLGSQRVISAAPVSQSVIAFDVDGDGDQDLVVAPLPTHGVSWLENVDGAGTFSAPQTIVVGLVLAEAVAAADLDGDGFTDVLACGAFFGSGSVSFDMPPGAKCGFAAVDADSDGDMDVVMGRDTNIVLFFNNGSGSFAPGLTIADDSEPFSSLAVGDVNDDGLLDVVACKGRVVLFRNSPGIPGLSAAVAVTSQLASPESVALGDVDGDGVIDVVVSHKDPNIVAWMRGLGSGSFDRVQQVSPTVEIVFSLSVADMDDDGDGDFVYSERVLNAVGWYENTADVGANYGDTMEISSQFEVSAIAAVDVDGDGDLDVMVAALIASLDHFDVAWYANMDGAGQFGPRQLVSNRGESVTALLALDVDSDDDHDVVWVGFDSKSIEWQQNLDGRGSFGPPMAVVTDTSSVAYQLDGADLDGDGDVDLVAVGLGSFKTLAWFANTDGGGTFGAAQTISVTSTELGNIVIVDIDGDGDADVMVADRTTGAVTWFANLDSVGSSWSGSMDIATVAGAKTIGLGDVDEDGDMDMVVGTVEGAGGSLRWFANVDGAGTMAPDQVLDIYVVANALAVSDVDNDGHVDVAVNDGKTNKIVMYANPDGTGAFRRGVYLPSMSTSFLGRTVVVADVDGDGDADVLVGMNLFLYVIWGRTRSWYTEYMPRTLEIDNMVGRCAVAPRSAGCLADNIHRASLCTRDTLLLAAGNYNTFQCGNDEMLFMVGDVSAATGKTSRLTLANMTVSGLVASPSGREAASAMFHVEGRTATLVLDGSYVIGLRSKVRVAVALQEGGLAGAVLVVDGGTLITRDSTIDSCSAELHGGAVVAMGEGSKVQLVRSRVVNCAADISGGGVALISGGLLEANQTTFVGNVAKVGSGGAVSVDATSAMSMSDCFVVDNSAPNGIGGGMAIRPGGRSHFSASTMADNLARIGGALGVVPATLDERVLVAAVQNVGVVLDSEVVVDAVVTLTDVSVRGNTGLMAGGGLLACGGTVQIKGQGTEWRDNKLVFETTLASSADGFVCLPEQVGASMPWIEVDDDAEAAGGDALAIHTQPQRVEWTMEPALTTPLGQELQGTFVVRDAFGVAVSYASVMAEVEVGGEGVVVASSRVEVATSAGEVSLPLGSMRCEAGAVAAAVASGEPLPVVQVTVSIPVEGARSSSTAAPAVPTLTGTSAIAPCPINWGYRSGLAFVNGEAVEIGDCFQCAPGTFTLAEALEPCRPQRECSAFSVDVRGRFNSSRAVCVCAAGYTVSGYDSDGIVSCAACPQGGLCAEGLGAPVPAPGFYGDTRGGNATVFVRCRRKEGCPGGSLGQQCASGYTGYMCNICKPDYYSNSAGKCVTCPPAAVGVLFGAIAALVTIGCAAAVMIGIGIARTRSEAAARLERSDKATPESLRNRVLPASLSMVLVVFQVLGILSDADFGWSSSSRAALSVFNAANVDVNLFASECSLSSFHAKYAASVALPLMVMAVVMIGLVGLKYWAQRGLDLFGLDELKFMRIKTLVDAALFTVAPLLYIPMARAAFVMFDCTRLPNGAFVLDVDPGVSCFDAKWLSVLPVGVLSLVCYVFGVPAYFLWCLVQHRHNLLEAATFAQFGALYKLYRMRYSWGGVADLGKRLAIVIAAIFMSEYQLAQIGLLLAVLLVSLVVVNRLQPYYYPLYNGVDFRLTAMLVVVLLLGGASYAERSSPGEAQTMVFAGVVLALVALMGVAVHSVVMDVVQISLAKQGKYSAARDRVHQLAMAIEREMVDMDAELAPVAQSAIEGFTAEAPVRVHRSDSISLDFLAERKGSLSMMGTAFTDSDALDIELDSLAHVALGSSTTPRPASSASTFCLESGSDDADVV</sequence>
<feature type="transmembrane region" description="Helical" evidence="3">
    <location>
        <begin position="2177"/>
        <end position="2201"/>
    </location>
</feature>
<keyword evidence="3" id="KW-1133">Transmembrane helix</keyword>
<dbReference type="EMBL" id="GL349453">
    <property type="protein sequence ID" value="KNC49093.1"/>
    <property type="molecule type" value="Genomic_DNA"/>
</dbReference>
<feature type="transmembrane region" description="Helical" evidence="3">
    <location>
        <begin position="2146"/>
        <end position="2165"/>
    </location>
</feature>